<dbReference type="Pfam" id="PF13692">
    <property type="entry name" value="Glyco_trans_1_4"/>
    <property type="match status" value="1"/>
</dbReference>
<dbReference type="EMBL" id="JBHSXM010000001">
    <property type="protein sequence ID" value="MFC6835902.1"/>
    <property type="molecule type" value="Genomic_DNA"/>
</dbReference>
<name>A0ABD5U9K9_9EURY</name>
<gene>
    <name evidence="2" type="ORF">ACFQHK_05195</name>
</gene>
<dbReference type="PANTHER" id="PTHR12526:SF600">
    <property type="entry name" value="GLYCOSYL TRANSFERASE GROUP 1"/>
    <property type="match status" value="1"/>
</dbReference>
<dbReference type="SUPFAM" id="SSF53756">
    <property type="entry name" value="UDP-Glycosyltransferase/glycogen phosphorylase"/>
    <property type="match status" value="1"/>
</dbReference>
<proteinExistence type="predicted"/>
<dbReference type="AlphaFoldDB" id="A0ABD5U9K9"/>
<evidence type="ECO:0000256" key="1">
    <source>
        <dbReference type="SAM" id="MobiDB-lite"/>
    </source>
</evidence>
<evidence type="ECO:0000313" key="2">
    <source>
        <dbReference type="EMBL" id="MFC6835902.1"/>
    </source>
</evidence>
<accession>A0ABD5U9K9</accession>
<sequence length="416" mass="45268">MSAPPSTSPPDDRRLLQLHRGPVYPPSNGEEVRIWRTAAWFRRYGDVTLAHPCEGGRTVEGVRFLDVANPALDRKATRIYLWNALLAAGADNPFDRLQTRQTVRTLRREGPFDVVCCESPQVLRAGVALARHFDAHLLLNKHNAMFELLDQQLGSRPIPGTVRRRAVRQLRELEQRGIDCADAVVFQSRRDRERFAVPDETASAVVENGTDVAGIREGGDPAAVRESLGIDPAAFVCVFVGAYDYEPNAAAAHVVVDRLAPALPDVEFVLVGRNPPATDRENVHAPGFVDDLPGALGMADVALCPLTMGSGTKLKLMDYLAAGLPVVTTSVGAQGVDLVDGEHALVRETPESMVEAVRTLRADPGRRRRLADAAAALGSTFGWETLLRGYDEVFAALTDRPPRRPKSLSLTGTPRS</sequence>
<feature type="region of interest" description="Disordered" evidence="1">
    <location>
        <begin position="1"/>
        <end position="22"/>
    </location>
</feature>
<dbReference type="Gene3D" id="3.40.50.2000">
    <property type="entry name" value="Glycogen Phosphorylase B"/>
    <property type="match status" value="2"/>
</dbReference>
<comment type="caution">
    <text evidence="2">The sequence shown here is derived from an EMBL/GenBank/DDBJ whole genome shotgun (WGS) entry which is preliminary data.</text>
</comment>
<reference evidence="2 3" key="1">
    <citation type="journal article" date="2019" name="Int. J. Syst. Evol. Microbiol.">
        <title>The Global Catalogue of Microorganisms (GCM) 10K type strain sequencing project: providing services to taxonomists for standard genome sequencing and annotation.</title>
        <authorList>
            <consortium name="The Broad Institute Genomics Platform"/>
            <consortium name="The Broad Institute Genome Sequencing Center for Infectious Disease"/>
            <person name="Wu L."/>
            <person name="Ma J."/>
        </authorList>
    </citation>
    <scope>NUCLEOTIDE SEQUENCE [LARGE SCALE GENOMIC DNA]</scope>
    <source>
        <strain evidence="2 3">PSRA2</strain>
    </source>
</reference>
<dbReference type="Proteomes" id="UP001596406">
    <property type="component" value="Unassembled WGS sequence"/>
</dbReference>
<dbReference type="EC" id="2.4.-.-" evidence="2"/>
<evidence type="ECO:0000313" key="3">
    <source>
        <dbReference type="Proteomes" id="UP001596406"/>
    </source>
</evidence>
<dbReference type="RefSeq" id="WP_304447597.1">
    <property type="nucleotide sequence ID" value="NZ_JARRAH010000001.1"/>
</dbReference>
<organism evidence="2 3">
    <name type="scientific">Halomarina ordinaria</name>
    <dbReference type="NCBI Taxonomy" id="3033939"/>
    <lineage>
        <taxon>Archaea</taxon>
        <taxon>Methanobacteriati</taxon>
        <taxon>Methanobacteriota</taxon>
        <taxon>Stenosarchaea group</taxon>
        <taxon>Halobacteria</taxon>
        <taxon>Halobacteriales</taxon>
        <taxon>Natronomonadaceae</taxon>
        <taxon>Halomarina</taxon>
    </lineage>
</organism>
<keyword evidence="3" id="KW-1185">Reference proteome</keyword>
<dbReference type="CDD" id="cd03801">
    <property type="entry name" value="GT4_PimA-like"/>
    <property type="match status" value="1"/>
</dbReference>
<protein>
    <submittedName>
        <fullName evidence="2">Glycosyltransferase family 4 protein</fullName>
        <ecNumber evidence="2">2.4.-.-</ecNumber>
    </submittedName>
</protein>
<dbReference type="PANTHER" id="PTHR12526">
    <property type="entry name" value="GLYCOSYLTRANSFERASE"/>
    <property type="match status" value="1"/>
</dbReference>
<dbReference type="GO" id="GO:0016757">
    <property type="term" value="F:glycosyltransferase activity"/>
    <property type="evidence" value="ECO:0007669"/>
    <property type="project" value="UniProtKB-KW"/>
</dbReference>
<keyword evidence="2" id="KW-0328">Glycosyltransferase</keyword>
<keyword evidence="2" id="KW-0808">Transferase</keyword>